<dbReference type="Proteomes" id="UP001168990">
    <property type="component" value="Unassembled WGS sequence"/>
</dbReference>
<sequence length="77" mass="8598">MKSIFIIYFSTAAIYLMINHAVKGEDENCKGTLDPRCEIPSCDENQTAVIYKIQNNNLTIPDCCAEIKCGPEPEVND</sequence>
<reference evidence="2" key="2">
    <citation type="submission" date="2023-03" db="EMBL/GenBank/DDBJ databases">
        <authorList>
            <person name="Inwood S.N."/>
            <person name="Skelly J.G."/>
            <person name="Guhlin J."/>
            <person name="Harrop T.W.R."/>
            <person name="Goldson S.G."/>
            <person name="Dearden P.K."/>
        </authorList>
    </citation>
    <scope>NUCLEOTIDE SEQUENCE</scope>
    <source>
        <strain evidence="2">Irish</strain>
        <tissue evidence="2">Whole body</tissue>
    </source>
</reference>
<comment type="caution">
    <text evidence="2">The sequence shown here is derived from an EMBL/GenBank/DDBJ whole genome shotgun (WGS) entry which is preliminary data.</text>
</comment>
<dbReference type="AlphaFoldDB" id="A0AA39FNZ5"/>
<feature type="signal peptide" evidence="1">
    <location>
        <begin position="1"/>
        <end position="24"/>
    </location>
</feature>
<evidence type="ECO:0000313" key="2">
    <source>
        <dbReference type="EMBL" id="KAK0173132.1"/>
    </source>
</evidence>
<organism evidence="2 3">
    <name type="scientific">Microctonus aethiopoides</name>
    <dbReference type="NCBI Taxonomy" id="144406"/>
    <lineage>
        <taxon>Eukaryota</taxon>
        <taxon>Metazoa</taxon>
        <taxon>Ecdysozoa</taxon>
        <taxon>Arthropoda</taxon>
        <taxon>Hexapoda</taxon>
        <taxon>Insecta</taxon>
        <taxon>Pterygota</taxon>
        <taxon>Neoptera</taxon>
        <taxon>Endopterygota</taxon>
        <taxon>Hymenoptera</taxon>
        <taxon>Apocrita</taxon>
        <taxon>Ichneumonoidea</taxon>
        <taxon>Braconidae</taxon>
        <taxon>Euphorinae</taxon>
        <taxon>Microctonus</taxon>
    </lineage>
</organism>
<proteinExistence type="predicted"/>
<feature type="chain" id="PRO_5041297753" evidence="1">
    <location>
        <begin position="25"/>
        <end position="77"/>
    </location>
</feature>
<name>A0AA39FNZ5_9HYME</name>
<gene>
    <name evidence="2" type="ORF">PV328_006375</name>
</gene>
<accession>A0AA39FNZ5</accession>
<keyword evidence="1" id="KW-0732">Signal</keyword>
<keyword evidence="3" id="KW-1185">Reference proteome</keyword>
<reference evidence="2" key="1">
    <citation type="journal article" date="2023" name="bioRxiv">
        <title>Scaffold-level genome assemblies of two parasitoid biocontrol wasps reveal the parthenogenesis mechanism and an associated novel virus.</title>
        <authorList>
            <person name="Inwood S."/>
            <person name="Skelly J."/>
            <person name="Guhlin J."/>
            <person name="Harrop T."/>
            <person name="Goldson S."/>
            <person name="Dearden P."/>
        </authorList>
    </citation>
    <scope>NUCLEOTIDE SEQUENCE</scope>
    <source>
        <strain evidence="2">Irish</strain>
        <tissue evidence="2">Whole body</tissue>
    </source>
</reference>
<dbReference type="EMBL" id="JAQQBS010000002">
    <property type="protein sequence ID" value="KAK0173132.1"/>
    <property type="molecule type" value="Genomic_DNA"/>
</dbReference>
<evidence type="ECO:0000313" key="3">
    <source>
        <dbReference type="Proteomes" id="UP001168990"/>
    </source>
</evidence>
<protein>
    <submittedName>
        <fullName evidence="2">Uncharacterized protein</fullName>
    </submittedName>
</protein>
<evidence type="ECO:0000256" key="1">
    <source>
        <dbReference type="SAM" id="SignalP"/>
    </source>
</evidence>